<dbReference type="PANTHER" id="PTHR34216:SF7">
    <property type="entry name" value="POLY-BETA-1,6-N-ACETYL-D-GLUCOSAMINE N-DEACETYLASE"/>
    <property type="match status" value="1"/>
</dbReference>
<proteinExistence type="predicted"/>
<feature type="domain" description="NodB homology" evidence="2">
    <location>
        <begin position="88"/>
        <end position="258"/>
    </location>
</feature>
<dbReference type="RefSeq" id="WP_104752609.1">
    <property type="nucleotide sequence ID" value="NZ_FZMF01000033.1"/>
</dbReference>
<accession>A0ABV7ZHJ0</accession>
<evidence type="ECO:0000313" key="3">
    <source>
        <dbReference type="EMBL" id="MFC3848028.1"/>
    </source>
</evidence>
<dbReference type="Gene3D" id="3.20.20.370">
    <property type="entry name" value="Glycoside hydrolase/deacetylase"/>
    <property type="match status" value="1"/>
</dbReference>
<keyword evidence="4" id="KW-1185">Reference proteome</keyword>
<keyword evidence="1" id="KW-0732">Signal</keyword>
<protein>
    <submittedName>
        <fullName evidence="3">Polysaccharide deacetylase family protein</fullName>
    </submittedName>
</protein>
<reference evidence="4" key="1">
    <citation type="journal article" date="2019" name="Int. J. Syst. Evol. Microbiol.">
        <title>The Global Catalogue of Microorganisms (GCM) 10K type strain sequencing project: providing services to taxonomists for standard genome sequencing and annotation.</title>
        <authorList>
            <consortium name="The Broad Institute Genomics Platform"/>
            <consortium name="The Broad Institute Genome Sequencing Center for Infectious Disease"/>
            <person name="Wu L."/>
            <person name="Ma J."/>
        </authorList>
    </citation>
    <scope>NUCLEOTIDE SEQUENCE [LARGE SCALE GENOMIC DNA]</scope>
    <source>
        <strain evidence="4">CCUG 53816</strain>
    </source>
</reference>
<evidence type="ECO:0000259" key="2">
    <source>
        <dbReference type="PROSITE" id="PS51677"/>
    </source>
</evidence>
<name>A0ABV7ZHJ0_9HELI</name>
<evidence type="ECO:0000313" key="4">
    <source>
        <dbReference type="Proteomes" id="UP001595783"/>
    </source>
</evidence>
<evidence type="ECO:0000256" key="1">
    <source>
        <dbReference type="ARBA" id="ARBA00022729"/>
    </source>
</evidence>
<dbReference type="InterPro" id="IPR051398">
    <property type="entry name" value="Polysacch_Deacetylase"/>
</dbReference>
<gene>
    <name evidence="3" type="ORF">ACFOPX_05750</name>
</gene>
<dbReference type="EMBL" id="JBHRZO010000037">
    <property type="protein sequence ID" value="MFC3848028.1"/>
    <property type="molecule type" value="Genomic_DNA"/>
</dbReference>
<sequence length="258" mass="29458">MLNTFLRLPILHLLSKLSNNTWAQRYYEGQGVIFMLHEVLNMPSVKSDLSVSVAFLDFLITLLKNKGFSFVSLDEICDLLQRGKFFHKAVHFTLDDGYQSTLNNASPIFKAHDVPFTIYICTNYLGKAGMLDWEGVKTLYQEPLCTIGGHTQSHPKLSQIKERGEVMAEIQGAHAILKERLGQEIRHFAYPYGGVNACGLREVEVVQELGLRSAVTTRRGTLYPAHRDFLTCLPRVMLVENFKLHEIWRIRKYQVATL</sequence>
<organism evidence="3 4">
    <name type="scientific">Helicobacter baculiformis</name>
    <dbReference type="NCBI Taxonomy" id="427351"/>
    <lineage>
        <taxon>Bacteria</taxon>
        <taxon>Pseudomonadati</taxon>
        <taxon>Campylobacterota</taxon>
        <taxon>Epsilonproteobacteria</taxon>
        <taxon>Campylobacterales</taxon>
        <taxon>Helicobacteraceae</taxon>
        <taxon>Helicobacter</taxon>
    </lineage>
</organism>
<comment type="caution">
    <text evidence="3">The sequence shown here is derived from an EMBL/GenBank/DDBJ whole genome shotgun (WGS) entry which is preliminary data.</text>
</comment>
<dbReference type="PANTHER" id="PTHR34216">
    <property type="match status" value="1"/>
</dbReference>
<dbReference type="InterPro" id="IPR011330">
    <property type="entry name" value="Glyco_hydro/deAcase_b/a-brl"/>
</dbReference>
<dbReference type="PROSITE" id="PS51677">
    <property type="entry name" value="NODB"/>
    <property type="match status" value="1"/>
</dbReference>
<dbReference type="Pfam" id="PF01522">
    <property type="entry name" value="Polysacc_deac_1"/>
    <property type="match status" value="1"/>
</dbReference>
<dbReference type="Proteomes" id="UP001595783">
    <property type="component" value="Unassembled WGS sequence"/>
</dbReference>
<dbReference type="InterPro" id="IPR002509">
    <property type="entry name" value="NODB_dom"/>
</dbReference>
<dbReference type="SUPFAM" id="SSF88713">
    <property type="entry name" value="Glycoside hydrolase/deacetylase"/>
    <property type="match status" value="1"/>
</dbReference>